<dbReference type="OrthoDB" id="9798176at2"/>
<sequence>MSGAEMLVVFAYDVEDDSRRRRLARVLGNHAVRVQKSVFEAWLDEGAAKIIASRAAAELGPRDSLRVYALDASGVGKTLVFGVTAPPQSHDYYFV</sequence>
<name>E1QHL7_DESB2</name>
<dbReference type="GO" id="GO:0046872">
    <property type="term" value="F:metal ion binding"/>
    <property type="evidence" value="ECO:0007669"/>
    <property type="project" value="UniProtKB-UniRule"/>
</dbReference>
<dbReference type="Proteomes" id="UP000009047">
    <property type="component" value="Chromosome"/>
</dbReference>
<accession>E1QHL7</accession>
<keyword evidence="3 9" id="KW-0540">Nuclease</keyword>
<comment type="cofactor">
    <cofactor evidence="1 9">
        <name>Mg(2+)</name>
        <dbReference type="ChEBI" id="CHEBI:18420"/>
    </cofactor>
</comment>
<dbReference type="InterPro" id="IPR019199">
    <property type="entry name" value="Virulence_VapD/CRISPR_Cas2"/>
</dbReference>
<dbReference type="NCBIfam" id="TIGR01573">
    <property type="entry name" value="cas2"/>
    <property type="match status" value="1"/>
</dbReference>
<dbReference type="InterPro" id="IPR021127">
    <property type="entry name" value="CRISPR_associated_Cas2"/>
</dbReference>
<proteinExistence type="inferred from homology"/>
<dbReference type="EMBL" id="CP002085">
    <property type="protein sequence ID" value="ADK85060.1"/>
    <property type="molecule type" value="Genomic_DNA"/>
</dbReference>
<evidence type="ECO:0000256" key="7">
    <source>
        <dbReference type="ARBA" id="ARBA00022842"/>
    </source>
</evidence>
<organism evidence="10 11">
    <name type="scientific">Desulfarculus baarsii (strain ATCC 33931 / DSM 2075 / LMG 7858 / VKM B-1802 / 2st14)</name>
    <dbReference type="NCBI Taxonomy" id="644282"/>
    <lineage>
        <taxon>Bacteria</taxon>
        <taxon>Pseudomonadati</taxon>
        <taxon>Thermodesulfobacteriota</taxon>
        <taxon>Desulfarculia</taxon>
        <taxon>Desulfarculales</taxon>
        <taxon>Desulfarculaceae</taxon>
        <taxon>Desulfarculus</taxon>
    </lineage>
</organism>
<dbReference type="SUPFAM" id="SSF143430">
    <property type="entry name" value="TTP0101/SSO1404-like"/>
    <property type="match status" value="1"/>
</dbReference>
<evidence type="ECO:0000256" key="3">
    <source>
        <dbReference type="ARBA" id="ARBA00022722"/>
    </source>
</evidence>
<dbReference type="GO" id="GO:0004521">
    <property type="term" value="F:RNA endonuclease activity"/>
    <property type="evidence" value="ECO:0007669"/>
    <property type="project" value="InterPro"/>
</dbReference>
<keyword evidence="8 9" id="KW-0051">Antiviral defense</keyword>
<protein>
    <recommendedName>
        <fullName evidence="9">CRISPR-associated endoribonuclease Cas2</fullName>
        <ecNumber evidence="9">3.1.-.-</ecNumber>
    </recommendedName>
</protein>
<evidence type="ECO:0000313" key="10">
    <source>
        <dbReference type="EMBL" id="ADK85060.1"/>
    </source>
</evidence>
<dbReference type="AlphaFoldDB" id="E1QHL7"/>
<keyword evidence="4 9" id="KW-0479">Metal-binding</keyword>
<evidence type="ECO:0000256" key="8">
    <source>
        <dbReference type="ARBA" id="ARBA00023118"/>
    </source>
</evidence>
<comment type="similarity">
    <text evidence="2 9">Belongs to the CRISPR-associated endoribonuclease Cas2 protein family.</text>
</comment>
<keyword evidence="11" id="KW-1185">Reference proteome</keyword>
<dbReference type="HAMAP" id="MF_01471">
    <property type="entry name" value="Cas2"/>
    <property type="match status" value="1"/>
</dbReference>
<comment type="function">
    <text evidence="9">CRISPR (clustered regularly interspaced short palindromic repeat), is an adaptive immune system that provides protection against mobile genetic elements (viruses, transposable elements and conjugative plasmids). CRISPR clusters contain sequences complementary to antecedent mobile elements and target invading nucleic acids. CRISPR clusters are transcribed and processed into CRISPR RNA (crRNA). Functions as a ssRNA-specific endoribonuclease. Involved in the integration of spacer DNA into the CRISPR cassette.</text>
</comment>
<dbReference type="GO" id="GO:0043571">
    <property type="term" value="P:maintenance of CRISPR repeat elements"/>
    <property type="evidence" value="ECO:0007669"/>
    <property type="project" value="UniProtKB-UniRule"/>
</dbReference>
<dbReference type="KEGG" id="dbr:Deba_1692"/>
<dbReference type="Pfam" id="PF09827">
    <property type="entry name" value="CRISPR_Cas2"/>
    <property type="match status" value="1"/>
</dbReference>
<dbReference type="PANTHER" id="PTHR34405:SF3">
    <property type="entry name" value="CRISPR-ASSOCIATED ENDORIBONUCLEASE CAS2 3"/>
    <property type="match status" value="1"/>
</dbReference>
<evidence type="ECO:0000256" key="4">
    <source>
        <dbReference type="ARBA" id="ARBA00022723"/>
    </source>
</evidence>
<dbReference type="GO" id="GO:0051607">
    <property type="term" value="P:defense response to virus"/>
    <property type="evidence" value="ECO:0007669"/>
    <property type="project" value="UniProtKB-UniRule"/>
</dbReference>
<keyword evidence="7 9" id="KW-0460">Magnesium</keyword>
<dbReference type="RefSeq" id="WP_013258513.1">
    <property type="nucleotide sequence ID" value="NC_014365.1"/>
</dbReference>
<keyword evidence="6 9" id="KW-0378">Hydrolase</keyword>
<dbReference type="HOGENOM" id="CLU_161124_3_0_7"/>
<evidence type="ECO:0000256" key="1">
    <source>
        <dbReference type="ARBA" id="ARBA00001946"/>
    </source>
</evidence>
<dbReference type="PANTHER" id="PTHR34405">
    <property type="entry name" value="CRISPR-ASSOCIATED ENDORIBONUCLEASE CAS2"/>
    <property type="match status" value="1"/>
</dbReference>
<evidence type="ECO:0000313" key="11">
    <source>
        <dbReference type="Proteomes" id="UP000009047"/>
    </source>
</evidence>
<comment type="subunit">
    <text evidence="9">Homodimer, forms a heterotetramer with a Cas1 homodimer.</text>
</comment>
<dbReference type="EC" id="3.1.-.-" evidence="9"/>
<evidence type="ECO:0000256" key="6">
    <source>
        <dbReference type="ARBA" id="ARBA00022801"/>
    </source>
</evidence>
<evidence type="ECO:0000256" key="5">
    <source>
        <dbReference type="ARBA" id="ARBA00022759"/>
    </source>
</evidence>
<evidence type="ECO:0000256" key="2">
    <source>
        <dbReference type="ARBA" id="ARBA00009959"/>
    </source>
</evidence>
<dbReference type="GO" id="GO:0016787">
    <property type="term" value="F:hydrolase activity"/>
    <property type="evidence" value="ECO:0007669"/>
    <property type="project" value="UniProtKB-KW"/>
</dbReference>
<reference evidence="10 11" key="1">
    <citation type="journal article" date="2010" name="Stand. Genomic Sci.">
        <title>Complete genome sequence of Desulfarculus baarsii type strain (2st14).</title>
        <authorList>
            <person name="Sun H."/>
            <person name="Spring S."/>
            <person name="Lapidus A."/>
            <person name="Davenport K."/>
            <person name="Del Rio T.G."/>
            <person name="Tice H."/>
            <person name="Nolan M."/>
            <person name="Copeland A."/>
            <person name="Cheng J.F."/>
            <person name="Lucas S."/>
            <person name="Tapia R."/>
            <person name="Goodwin L."/>
            <person name="Pitluck S."/>
            <person name="Ivanova N."/>
            <person name="Pagani I."/>
            <person name="Mavromatis K."/>
            <person name="Ovchinnikova G."/>
            <person name="Pati A."/>
            <person name="Chen A."/>
            <person name="Palaniappan K."/>
            <person name="Hauser L."/>
            <person name="Chang Y.J."/>
            <person name="Jeffries C.D."/>
            <person name="Detter J.C."/>
            <person name="Han C."/>
            <person name="Rohde M."/>
            <person name="Brambilla E."/>
            <person name="Goker M."/>
            <person name="Woyke T."/>
            <person name="Bristow J."/>
            <person name="Eisen J.A."/>
            <person name="Markowitz V."/>
            <person name="Hugenholtz P."/>
            <person name="Kyrpides N.C."/>
            <person name="Klenk H.P."/>
            <person name="Land M."/>
        </authorList>
    </citation>
    <scope>NUCLEOTIDE SEQUENCE [LARGE SCALE GENOMIC DNA]</scope>
    <source>
        <strain evidence="11">ATCC 33931 / DSM 2075 / LMG 7858 / VKM B-1802 / 2st14</strain>
    </source>
</reference>
<keyword evidence="5 9" id="KW-0255">Endonuclease</keyword>
<dbReference type="Gene3D" id="3.30.70.240">
    <property type="match status" value="1"/>
</dbReference>
<evidence type="ECO:0000256" key="9">
    <source>
        <dbReference type="HAMAP-Rule" id="MF_01471"/>
    </source>
</evidence>
<dbReference type="STRING" id="644282.Deba_1692"/>
<dbReference type="CDD" id="cd09725">
    <property type="entry name" value="Cas2_I_II_III"/>
    <property type="match status" value="1"/>
</dbReference>
<dbReference type="eggNOG" id="COG1343">
    <property type="taxonomic scope" value="Bacteria"/>
</dbReference>
<feature type="binding site" evidence="9">
    <location>
        <position position="13"/>
    </location>
    <ligand>
        <name>Mg(2+)</name>
        <dbReference type="ChEBI" id="CHEBI:18420"/>
        <note>catalytic</note>
    </ligand>
</feature>
<gene>
    <name evidence="9" type="primary">cas2</name>
    <name evidence="10" type="ordered locus">Deba_1692</name>
</gene>